<comment type="caution">
    <text evidence="1">The sequence shown here is derived from an EMBL/GenBank/DDBJ whole genome shotgun (WGS) entry which is preliminary data.</text>
</comment>
<organism evidence="1 2">
    <name type="scientific">Agrococcus pavilionensis RW1</name>
    <dbReference type="NCBI Taxonomy" id="1330458"/>
    <lineage>
        <taxon>Bacteria</taxon>
        <taxon>Bacillati</taxon>
        <taxon>Actinomycetota</taxon>
        <taxon>Actinomycetes</taxon>
        <taxon>Micrococcales</taxon>
        <taxon>Microbacteriaceae</taxon>
        <taxon>Agrococcus</taxon>
    </lineage>
</organism>
<dbReference type="EMBL" id="ASHR01000007">
    <property type="protein sequence ID" value="ERG65231.1"/>
    <property type="molecule type" value="Genomic_DNA"/>
</dbReference>
<dbReference type="AlphaFoldDB" id="U1MTF8"/>
<reference evidence="1 2" key="1">
    <citation type="journal article" date="2013" name="Genome Announc.">
        <title>First draft genome sequence from a member of the genus agrococcus, isolated from modern microbialites.</title>
        <authorList>
            <person name="White R.A.III."/>
            <person name="Grassa C.J."/>
            <person name="Suttle C.A."/>
        </authorList>
    </citation>
    <scope>NUCLEOTIDE SEQUENCE [LARGE SCALE GENOMIC DNA]</scope>
    <source>
        <strain evidence="1 2">RW1</strain>
    </source>
</reference>
<dbReference type="SUPFAM" id="SSF55144">
    <property type="entry name" value="LigT-like"/>
    <property type="match status" value="1"/>
</dbReference>
<evidence type="ECO:0000313" key="1">
    <source>
        <dbReference type="EMBL" id="ERG65231.1"/>
    </source>
</evidence>
<dbReference type="Gene3D" id="3.90.1140.10">
    <property type="entry name" value="Cyclic phosphodiesterase"/>
    <property type="match status" value="1"/>
</dbReference>
<protein>
    <recommendedName>
        <fullName evidence="3">Phosphoesterase HXTX domain-containing protein</fullName>
    </recommendedName>
</protein>
<dbReference type="Proteomes" id="UP000016462">
    <property type="component" value="Unassembled WGS sequence"/>
</dbReference>
<keyword evidence="2" id="KW-1185">Reference proteome</keyword>
<evidence type="ECO:0008006" key="3">
    <source>
        <dbReference type="Google" id="ProtNLM"/>
    </source>
</evidence>
<proteinExistence type="predicted"/>
<evidence type="ECO:0000313" key="2">
    <source>
        <dbReference type="Proteomes" id="UP000016462"/>
    </source>
</evidence>
<dbReference type="Pfam" id="PF13563">
    <property type="entry name" value="2_5_RNA_ligase2"/>
    <property type="match status" value="1"/>
</dbReference>
<sequence length="177" mass="18556">MEPRGPSERTKAITSLELLLDDDAEAAVRRDWEALAAAGLSSLAGHTAASNRPHVTLAARSSPVPHPLSIDADLPIPIELGPPLLLGSGERRVLARAVVPSAALLVLHAAVLRAAGEGDDPPHLLPDRWMPHVTLARRLRTADLAPALALLGPAIEGTGVAVRRWDASTRVVTLVAP</sequence>
<name>U1MTF8_9MICO</name>
<gene>
    <name evidence="1" type="ORF">L332_12380</name>
</gene>
<accession>U1MTF8</accession>
<dbReference type="InterPro" id="IPR009097">
    <property type="entry name" value="Cyclic_Pdiesterase"/>
</dbReference>
<dbReference type="RefSeq" id="WP_021009602.1">
    <property type="nucleotide sequence ID" value="NZ_ASHR01000007.1"/>
</dbReference>